<dbReference type="EMBL" id="JAVREH010000006">
    <property type="protein sequence ID" value="MDT0261186.1"/>
    <property type="molecule type" value="Genomic_DNA"/>
</dbReference>
<protein>
    <submittedName>
        <fullName evidence="2">Uncharacterized protein</fullName>
    </submittedName>
</protein>
<accession>A0ABU2J8V9</accession>
<proteinExistence type="predicted"/>
<evidence type="ECO:0000256" key="1">
    <source>
        <dbReference type="SAM" id="MobiDB-lite"/>
    </source>
</evidence>
<dbReference type="Proteomes" id="UP001183176">
    <property type="component" value="Unassembled WGS sequence"/>
</dbReference>
<reference evidence="3" key="1">
    <citation type="submission" date="2023-07" db="EMBL/GenBank/DDBJ databases">
        <title>30 novel species of actinomycetes from the DSMZ collection.</title>
        <authorList>
            <person name="Nouioui I."/>
        </authorList>
    </citation>
    <scope>NUCLEOTIDE SEQUENCE [LARGE SCALE GENOMIC DNA]</scope>
    <source>
        <strain evidence="3">DSM 44399</strain>
    </source>
</reference>
<evidence type="ECO:0000313" key="2">
    <source>
        <dbReference type="EMBL" id="MDT0261186.1"/>
    </source>
</evidence>
<feature type="region of interest" description="Disordered" evidence="1">
    <location>
        <begin position="1"/>
        <end position="77"/>
    </location>
</feature>
<gene>
    <name evidence="2" type="ORF">RM423_07230</name>
</gene>
<comment type="caution">
    <text evidence="2">The sequence shown here is derived from an EMBL/GenBank/DDBJ whole genome shotgun (WGS) entry which is preliminary data.</text>
</comment>
<sequence>MTDSDNTVRDSQHESVEEAAQEGPLPGVGNIDRAEEEGREDSAVPGNDDASTNGPGTDDDAEDIAAGGVILGAIHGR</sequence>
<evidence type="ECO:0000313" key="3">
    <source>
        <dbReference type="Proteomes" id="UP001183176"/>
    </source>
</evidence>
<dbReference type="RefSeq" id="WP_311422339.1">
    <property type="nucleotide sequence ID" value="NZ_JAVREH010000006.1"/>
</dbReference>
<keyword evidence="3" id="KW-1185">Reference proteome</keyword>
<organism evidence="2 3">
    <name type="scientific">Jatrophihabitans lederbergiae</name>
    <dbReference type="NCBI Taxonomy" id="3075547"/>
    <lineage>
        <taxon>Bacteria</taxon>
        <taxon>Bacillati</taxon>
        <taxon>Actinomycetota</taxon>
        <taxon>Actinomycetes</taxon>
        <taxon>Jatrophihabitantales</taxon>
        <taxon>Jatrophihabitantaceae</taxon>
        <taxon>Jatrophihabitans</taxon>
    </lineage>
</organism>
<feature type="compositionally biased region" description="Basic and acidic residues" evidence="1">
    <location>
        <begin position="1"/>
        <end position="16"/>
    </location>
</feature>
<name>A0ABU2J8V9_9ACTN</name>